<gene>
    <name evidence="2" type="ORF">GCM10023093_18030</name>
</gene>
<evidence type="ECO:0000313" key="3">
    <source>
        <dbReference type="Proteomes" id="UP001500067"/>
    </source>
</evidence>
<feature type="chain" id="PRO_5046767833" evidence="1">
    <location>
        <begin position="26"/>
        <end position="132"/>
    </location>
</feature>
<comment type="caution">
    <text evidence="2">The sequence shown here is derived from an EMBL/GenBank/DDBJ whole genome shotgun (WGS) entry which is preliminary data.</text>
</comment>
<feature type="signal peptide" evidence="1">
    <location>
        <begin position="1"/>
        <end position="25"/>
    </location>
</feature>
<organism evidence="2 3">
    <name type="scientific">Nemorincola caseinilytica</name>
    <dbReference type="NCBI Taxonomy" id="2054315"/>
    <lineage>
        <taxon>Bacteria</taxon>
        <taxon>Pseudomonadati</taxon>
        <taxon>Bacteroidota</taxon>
        <taxon>Chitinophagia</taxon>
        <taxon>Chitinophagales</taxon>
        <taxon>Chitinophagaceae</taxon>
        <taxon>Nemorincola</taxon>
    </lineage>
</organism>
<reference evidence="3" key="1">
    <citation type="journal article" date="2019" name="Int. J. Syst. Evol. Microbiol.">
        <title>The Global Catalogue of Microorganisms (GCM) 10K type strain sequencing project: providing services to taxonomists for standard genome sequencing and annotation.</title>
        <authorList>
            <consortium name="The Broad Institute Genomics Platform"/>
            <consortium name="The Broad Institute Genome Sequencing Center for Infectious Disease"/>
            <person name="Wu L."/>
            <person name="Ma J."/>
        </authorList>
    </citation>
    <scope>NUCLEOTIDE SEQUENCE [LARGE SCALE GENOMIC DNA]</scope>
    <source>
        <strain evidence="3">JCM 32105</strain>
    </source>
</reference>
<dbReference type="EMBL" id="BAABFA010000010">
    <property type="protein sequence ID" value="GAA4465582.1"/>
    <property type="molecule type" value="Genomic_DNA"/>
</dbReference>
<accession>A0ABP8NFR6</accession>
<evidence type="ECO:0000256" key="1">
    <source>
        <dbReference type="SAM" id="SignalP"/>
    </source>
</evidence>
<dbReference type="Proteomes" id="UP001500067">
    <property type="component" value="Unassembled WGS sequence"/>
</dbReference>
<dbReference type="RefSeq" id="WP_345081862.1">
    <property type="nucleotide sequence ID" value="NZ_BAABFA010000010.1"/>
</dbReference>
<keyword evidence="3" id="KW-1185">Reference proteome</keyword>
<name>A0ABP8NFR6_9BACT</name>
<proteinExistence type="predicted"/>
<evidence type="ECO:0000313" key="2">
    <source>
        <dbReference type="EMBL" id="GAA4465582.1"/>
    </source>
</evidence>
<protein>
    <submittedName>
        <fullName evidence="2">Uncharacterized protein</fullName>
    </submittedName>
</protein>
<sequence length="132" mass="14131">MKRVLFALFMLTATIGVTSVQPVSAYTPAPAAPVTQSAFNAKVNLMDTQLGDGNITAAQATWEEIHTMMLSVLATTKTSIQTASSPAVEASYRSILDNQIAIYRVVWGLKPNLAANRAAIHTKLGDFSATIY</sequence>
<keyword evidence="1" id="KW-0732">Signal</keyword>